<accession>A0A9P6KGV2</accession>
<evidence type="ECO:0000313" key="3">
    <source>
        <dbReference type="Proteomes" id="UP000780801"/>
    </source>
</evidence>
<protein>
    <submittedName>
        <fullName evidence="2">Uncharacterized protein</fullName>
    </submittedName>
</protein>
<comment type="caution">
    <text evidence="2">The sequence shown here is derived from an EMBL/GenBank/DDBJ whole genome shotgun (WGS) entry which is preliminary data.</text>
</comment>
<gene>
    <name evidence="2" type="ORF">BGW38_007450</name>
</gene>
<dbReference type="AlphaFoldDB" id="A0A9P6KGV2"/>
<dbReference type="Gene3D" id="3.80.10.10">
    <property type="entry name" value="Ribonuclease Inhibitor"/>
    <property type="match status" value="1"/>
</dbReference>
<dbReference type="InterPro" id="IPR032675">
    <property type="entry name" value="LRR_dom_sf"/>
</dbReference>
<keyword evidence="3" id="KW-1185">Reference proteome</keyword>
<proteinExistence type="predicted"/>
<feature type="compositionally biased region" description="Polar residues" evidence="1">
    <location>
        <begin position="108"/>
        <end position="121"/>
    </location>
</feature>
<name>A0A9P6KGV2_9FUNG</name>
<reference evidence="2" key="1">
    <citation type="journal article" date="2020" name="Fungal Divers.">
        <title>Resolving the Mortierellaceae phylogeny through synthesis of multi-gene phylogenetics and phylogenomics.</title>
        <authorList>
            <person name="Vandepol N."/>
            <person name="Liber J."/>
            <person name="Desiro A."/>
            <person name="Na H."/>
            <person name="Kennedy M."/>
            <person name="Barry K."/>
            <person name="Grigoriev I.V."/>
            <person name="Miller A.N."/>
            <person name="O'Donnell K."/>
            <person name="Stajich J.E."/>
            <person name="Bonito G."/>
        </authorList>
    </citation>
    <scope>NUCLEOTIDE SEQUENCE</scope>
    <source>
        <strain evidence="2">KOD1015</strain>
    </source>
</reference>
<organism evidence="2 3">
    <name type="scientific">Lunasporangiospora selenospora</name>
    <dbReference type="NCBI Taxonomy" id="979761"/>
    <lineage>
        <taxon>Eukaryota</taxon>
        <taxon>Fungi</taxon>
        <taxon>Fungi incertae sedis</taxon>
        <taxon>Mucoromycota</taxon>
        <taxon>Mortierellomycotina</taxon>
        <taxon>Mortierellomycetes</taxon>
        <taxon>Mortierellales</taxon>
        <taxon>Mortierellaceae</taxon>
        <taxon>Lunasporangiospora</taxon>
    </lineage>
</organism>
<dbReference type="Proteomes" id="UP000780801">
    <property type="component" value="Unassembled WGS sequence"/>
</dbReference>
<evidence type="ECO:0000313" key="2">
    <source>
        <dbReference type="EMBL" id="KAF9584140.1"/>
    </source>
</evidence>
<sequence>MTNGQQFRCITGTTLQSPVILKTLQDDPANEQVILWNSIECAFPGVKQVYKEDHLVEFERDRDLNIILPKRIKAYPETILDIVLDLRIAEEKIFSESGTLDPDFDSRTPWNKTMSGSSQTPPDADSHPHGTEASTTVTTRSPEIGGTSSKPSHKTTGLGDSTNAAPHNRKDTGNLFQSYRKLVLSYIHAVKLRHHGLAKSIMESMHAPRRELEMVAETDYTLRRKLNDMHQQTNTLQKKLKGPLIKLGHPIHTRPCRISGPIAPHFIILPSSVLHFKFNPFRTPFRLYFLCDNSQRGVEDPSRLSLCQAHVAKHGGYDIHDRGKFLTNFGSYLRETLKVYVHKTPTIETAESLPATIDFADAEGPTLETTDFLRTNIHRIINEAVISLNNAQGDYTTHTPVLQKRIKLDHLRSFFVNSVSGEAPGGLYRIANREGLTKWVCHSRYQEMADLHTRQQLLERILTSGGSFEEGFGRVSIRLDSAEEATRFYDLMANAKAVVELDISLNWDVTPQDLDQLQKAVQACQVAHIQLSGDAINRSACRTFDSLTHMAAKSRVRSFALTNCRNWFDRIFHFPSGPGTENLRSLYLWDCGFSGLTPLAVLFSVFPNLSTIFLESSIRPGVRLLSFTITSLRSESPSTNRDPGYEIRLLKLGALRDSEVSTFLKSIRWRQLARLTIPSSVVTQHNMITILEGNSQVQSLTIVYDLKPGFIDIIAITALLKEMSHPLRTVILNAGCHSNSLVVDFNRGEVLSMSLVEDDRGGESSRLSLQYAPCTIVITENDTWPWRNQHGLHCIGSWTNEREQALKRFMQSPALPRFEIVSEISSSKVLSITSSMIRLCAKALVSIEISGSGSDHWVNDVTTFTFGAHYMPYLKRFTFGPANAMEWATEDRLIGKLASTIILMTKRKKLELLEFRSLKLSPLGWEDLFHVLNYESLQMMRLVRTNFQILRISALGKYVPSDADLTIHTPGLAQAVQYGELQQSHFDILLNAFKYSKSVLDLRDLQD</sequence>
<feature type="region of interest" description="Disordered" evidence="1">
    <location>
        <begin position="98"/>
        <end position="172"/>
    </location>
</feature>
<dbReference type="SUPFAM" id="SSF52047">
    <property type="entry name" value="RNI-like"/>
    <property type="match status" value="1"/>
</dbReference>
<evidence type="ECO:0000256" key="1">
    <source>
        <dbReference type="SAM" id="MobiDB-lite"/>
    </source>
</evidence>
<dbReference type="OrthoDB" id="2314558at2759"/>
<dbReference type="EMBL" id="JAABOA010000492">
    <property type="protein sequence ID" value="KAF9584140.1"/>
    <property type="molecule type" value="Genomic_DNA"/>
</dbReference>
<feature type="compositionally biased region" description="Polar residues" evidence="1">
    <location>
        <begin position="132"/>
        <end position="165"/>
    </location>
</feature>